<gene>
    <name evidence="7" type="ORF">GKD68_13965</name>
</gene>
<organism evidence="7 8">
    <name type="scientific">Parabacteroides distasonis</name>
    <dbReference type="NCBI Taxonomy" id="823"/>
    <lineage>
        <taxon>Bacteria</taxon>
        <taxon>Pseudomonadati</taxon>
        <taxon>Bacteroidota</taxon>
        <taxon>Bacteroidia</taxon>
        <taxon>Bacteroidales</taxon>
        <taxon>Tannerellaceae</taxon>
        <taxon>Parabacteroides</taxon>
    </lineage>
</organism>
<name>A0A6I2NPK7_PARDI</name>
<dbReference type="InterPro" id="IPR009614">
    <property type="entry name" value="YoeB_toxin"/>
</dbReference>
<proteinExistence type="inferred from homology"/>
<keyword evidence="4" id="KW-0255">Endonuclease</keyword>
<protein>
    <recommendedName>
        <fullName evidence="6">Putative mRNA interferase YoeB</fullName>
    </recommendedName>
</protein>
<evidence type="ECO:0000256" key="6">
    <source>
        <dbReference type="ARBA" id="ARBA00030388"/>
    </source>
</evidence>
<accession>A0A6I2NPK7</accession>
<dbReference type="PANTHER" id="PTHR38039:SF1">
    <property type="entry name" value="TOXIN YOEB"/>
    <property type="match status" value="1"/>
</dbReference>
<sequence>MSLYKIEFTQIATKTVSKYKKSNPVQYKKLVKLLNELMEHPRTGTGHPEPLKSGDSITYSRRISKNDRLIYDIYEEKVTVLVLTVEGHYDDK</sequence>
<dbReference type="RefSeq" id="WP_009274886.1">
    <property type="nucleotide sequence ID" value="NZ_CAXSUO010000009.1"/>
</dbReference>
<comment type="similarity">
    <text evidence="1">Belongs to the YoeB family.</text>
</comment>
<dbReference type="SUPFAM" id="SSF143011">
    <property type="entry name" value="RelE-like"/>
    <property type="match status" value="1"/>
</dbReference>
<reference evidence="7 8" key="1">
    <citation type="journal article" date="2019" name="Nat. Med.">
        <title>A library of human gut bacterial isolates paired with longitudinal multiomics data enables mechanistic microbiome research.</title>
        <authorList>
            <person name="Poyet M."/>
            <person name="Groussin M."/>
            <person name="Gibbons S.M."/>
            <person name="Avila-Pacheco J."/>
            <person name="Jiang X."/>
            <person name="Kearney S.M."/>
            <person name="Perrotta A.R."/>
            <person name="Berdy B."/>
            <person name="Zhao S."/>
            <person name="Lieberman T.D."/>
            <person name="Swanson P.K."/>
            <person name="Smith M."/>
            <person name="Roesemann S."/>
            <person name="Alexander J.E."/>
            <person name="Rich S.A."/>
            <person name="Livny J."/>
            <person name="Vlamakis H."/>
            <person name="Clish C."/>
            <person name="Bullock K."/>
            <person name="Deik A."/>
            <person name="Scott J."/>
            <person name="Pierce K.A."/>
            <person name="Xavier R.J."/>
            <person name="Alm E.J."/>
        </authorList>
    </citation>
    <scope>NUCLEOTIDE SEQUENCE [LARGE SCALE GENOMIC DNA]</scope>
    <source>
        <strain evidence="7 8">BIOML-A2</strain>
    </source>
</reference>
<evidence type="ECO:0000256" key="1">
    <source>
        <dbReference type="ARBA" id="ARBA00008172"/>
    </source>
</evidence>
<keyword evidence="2" id="KW-1277">Toxin-antitoxin system</keyword>
<dbReference type="GO" id="GO:0004519">
    <property type="term" value="F:endonuclease activity"/>
    <property type="evidence" value="ECO:0007669"/>
    <property type="project" value="UniProtKB-KW"/>
</dbReference>
<evidence type="ECO:0000256" key="4">
    <source>
        <dbReference type="ARBA" id="ARBA00022759"/>
    </source>
</evidence>
<dbReference type="GO" id="GO:0006401">
    <property type="term" value="P:RNA catabolic process"/>
    <property type="evidence" value="ECO:0007669"/>
    <property type="project" value="InterPro"/>
</dbReference>
<dbReference type="GO" id="GO:0045892">
    <property type="term" value="P:negative regulation of DNA-templated transcription"/>
    <property type="evidence" value="ECO:0007669"/>
    <property type="project" value="TreeGrafter"/>
</dbReference>
<evidence type="ECO:0000313" key="8">
    <source>
        <dbReference type="Proteomes" id="UP000432516"/>
    </source>
</evidence>
<dbReference type="AlphaFoldDB" id="A0A6I2NPK7"/>
<dbReference type="EMBL" id="WKNE01000010">
    <property type="protein sequence ID" value="MRZ55834.1"/>
    <property type="molecule type" value="Genomic_DNA"/>
</dbReference>
<evidence type="ECO:0000313" key="7">
    <source>
        <dbReference type="EMBL" id="MRZ55834.1"/>
    </source>
</evidence>
<comment type="caution">
    <text evidence="7">The sequence shown here is derived from an EMBL/GenBank/DDBJ whole genome shotgun (WGS) entry which is preliminary data.</text>
</comment>
<keyword evidence="3" id="KW-0540">Nuclease</keyword>
<dbReference type="InterPro" id="IPR035093">
    <property type="entry name" value="RelE/ParE_toxin_dom_sf"/>
</dbReference>
<dbReference type="NCBIfam" id="TIGR02116">
    <property type="entry name" value="toxin_Txe_YoeB"/>
    <property type="match status" value="1"/>
</dbReference>
<dbReference type="Proteomes" id="UP000432516">
    <property type="component" value="Unassembled WGS sequence"/>
</dbReference>
<dbReference type="GO" id="GO:0016787">
    <property type="term" value="F:hydrolase activity"/>
    <property type="evidence" value="ECO:0007669"/>
    <property type="project" value="UniProtKB-KW"/>
</dbReference>
<evidence type="ECO:0000256" key="5">
    <source>
        <dbReference type="ARBA" id="ARBA00022801"/>
    </source>
</evidence>
<keyword evidence="5" id="KW-0378">Hydrolase</keyword>
<dbReference type="Pfam" id="PF06769">
    <property type="entry name" value="YoeB_toxin"/>
    <property type="match status" value="1"/>
</dbReference>
<evidence type="ECO:0000256" key="2">
    <source>
        <dbReference type="ARBA" id="ARBA00022649"/>
    </source>
</evidence>
<dbReference type="PANTHER" id="PTHR38039">
    <property type="entry name" value="TOXIN YOEB"/>
    <property type="match status" value="1"/>
</dbReference>
<dbReference type="Gene3D" id="3.30.2310.20">
    <property type="entry name" value="RelE-like"/>
    <property type="match status" value="1"/>
</dbReference>
<evidence type="ECO:0000256" key="3">
    <source>
        <dbReference type="ARBA" id="ARBA00022722"/>
    </source>
</evidence>